<dbReference type="Gene3D" id="3.40.390.30">
    <property type="entry name" value="Metalloproteases ('zincins'), catalytic domain"/>
    <property type="match status" value="1"/>
</dbReference>
<keyword evidence="7" id="KW-0690">Ribosome biogenesis</keyword>
<accession>A0A2A4SRX1</accession>
<keyword evidence="3 7" id="KW-0479">Metal-binding</keyword>
<evidence type="ECO:0000313" key="9">
    <source>
        <dbReference type="Proteomes" id="UP000218113"/>
    </source>
</evidence>
<dbReference type="PANTHER" id="PTHR46986:SF1">
    <property type="entry name" value="ENDORIBONUCLEASE YBEY, CHLOROPLASTIC"/>
    <property type="match status" value="1"/>
</dbReference>
<dbReference type="GO" id="GO:0005737">
    <property type="term" value="C:cytoplasm"/>
    <property type="evidence" value="ECO:0007669"/>
    <property type="project" value="UniProtKB-SubCell"/>
</dbReference>
<dbReference type="GO" id="GO:0006364">
    <property type="term" value="P:rRNA processing"/>
    <property type="evidence" value="ECO:0007669"/>
    <property type="project" value="UniProtKB-UniRule"/>
</dbReference>
<dbReference type="GO" id="GO:0008270">
    <property type="term" value="F:zinc ion binding"/>
    <property type="evidence" value="ECO:0007669"/>
    <property type="project" value="UniProtKB-UniRule"/>
</dbReference>
<comment type="cofactor">
    <cofactor evidence="7">
        <name>Zn(2+)</name>
        <dbReference type="ChEBI" id="CHEBI:29105"/>
    </cofactor>
    <text evidence="7">Binds 1 zinc ion.</text>
</comment>
<evidence type="ECO:0000256" key="3">
    <source>
        <dbReference type="ARBA" id="ARBA00022723"/>
    </source>
</evidence>
<dbReference type="EMBL" id="NVSR01000139">
    <property type="protein sequence ID" value="PCI23655.1"/>
    <property type="molecule type" value="Genomic_DNA"/>
</dbReference>
<evidence type="ECO:0000256" key="2">
    <source>
        <dbReference type="ARBA" id="ARBA00022722"/>
    </source>
</evidence>
<comment type="subcellular location">
    <subcellularLocation>
        <location evidence="7">Cytoplasm</location>
    </subcellularLocation>
</comment>
<dbReference type="Pfam" id="PF02130">
    <property type="entry name" value="YbeY"/>
    <property type="match status" value="1"/>
</dbReference>
<organism evidence="8 9">
    <name type="scientific">SAR324 cluster bacterium</name>
    <dbReference type="NCBI Taxonomy" id="2024889"/>
    <lineage>
        <taxon>Bacteria</taxon>
        <taxon>Deltaproteobacteria</taxon>
        <taxon>SAR324 cluster</taxon>
    </lineage>
</organism>
<dbReference type="InterPro" id="IPR023091">
    <property type="entry name" value="MetalPrtase_cat_dom_sf_prd"/>
</dbReference>
<dbReference type="EC" id="3.1.-.-" evidence="7"/>
<dbReference type="SUPFAM" id="SSF55486">
    <property type="entry name" value="Metalloproteases ('zincins'), catalytic domain"/>
    <property type="match status" value="1"/>
</dbReference>
<evidence type="ECO:0000313" key="8">
    <source>
        <dbReference type="EMBL" id="PCI23655.1"/>
    </source>
</evidence>
<name>A0A2A4SRX1_9DELT</name>
<evidence type="ECO:0000256" key="5">
    <source>
        <dbReference type="ARBA" id="ARBA00022801"/>
    </source>
</evidence>
<feature type="binding site" evidence="7">
    <location>
        <position position="140"/>
    </location>
    <ligand>
        <name>Zn(2+)</name>
        <dbReference type="ChEBI" id="CHEBI:29105"/>
        <note>catalytic</note>
    </ligand>
</feature>
<dbReference type="GO" id="GO:0004222">
    <property type="term" value="F:metalloendopeptidase activity"/>
    <property type="evidence" value="ECO:0007669"/>
    <property type="project" value="InterPro"/>
</dbReference>
<evidence type="ECO:0000256" key="4">
    <source>
        <dbReference type="ARBA" id="ARBA00022759"/>
    </source>
</evidence>
<dbReference type="HAMAP" id="MF_00009">
    <property type="entry name" value="Endoribonucl_YbeY"/>
    <property type="match status" value="1"/>
</dbReference>
<keyword evidence="7" id="KW-0963">Cytoplasm</keyword>
<comment type="function">
    <text evidence="7">Single strand-specific metallo-endoribonuclease involved in late-stage 70S ribosome quality control and in maturation of the 3' terminus of the 16S rRNA.</text>
</comment>
<proteinExistence type="inferred from homology"/>
<dbReference type="GO" id="GO:0004521">
    <property type="term" value="F:RNA endonuclease activity"/>
    <property type="evidence" value="ECO:0007669"/>
    <property type="project" value="UniProtKB-UniRule"/>
</dbReference>
<keyword evidence="7" id="KW-0698">rRNA processing</keyword>
<dbReference type="NCBIfam" id="TIGR00043">
    <property type="entry name" value="rRNA maturation RNase YbeY"/>
    <property type="match status" value="1"/>
</dbReference>
<dbReference type="InterPro" id="IPR002036">
    <property type="entry name" value="YbeY"/>
</dbReference>
<feature type="binding site" evidence="7">
    <location>
        <position position="134"/>
    </location>
    <ligand>
        <name>Zn(2+)</name>
        <dbReference type="ChEBI" id="CHEBI:29105"/>
        <note>catalytic</note>
    </ligand>
</feature>
<dbReference type="AlphaFoldDB" id="A0A2A4SRX1"/>
<keyword evidence="2 7" id="KW-0540">Nuclease</keyword>
<evidence type="ECO:0000256" key="7">
    <source>
        <dbReference type="HAMAP-Rule" id="MF_00009"/>
    </source>
</evidence>
<comment type="similarity">
    <text evidence="1 7">Belongs to the endoribonuclease YbeY family.</text>
</comment>
<keyword evidence="6 7" id="KW-0862">Zinc</keyword>
<dbReference type="Proteomes" id="UP000218113">
    <property type="component" value="Unassembled WGS sequence"/>
</dbReference>
<keyword evidence="4 7" id="KW-0255">Endonuclease</keyword>
<comment type="caution">
    <text evidence="8">The sequence shown here is derived from an EMBL/GenBank/DDBJ whole genome shotgun (WGS) entry which is preliminary data.</text>
</comment>
<evidence type="ECO:0000256" key="1">
    <source>
        <dbReference type="ARBA" id="ARBA00010875"/>
    </source>
</evidence>
<protein>
    <recommendedName>
        <fullName evidence="7">Endoribonuclease YbeY</fullName>
        <ecNumber evidence="7">3.1.-.-</ecNumber>
    </recommendedName>
</protein>
<gene>
    <name evidence="7 8" type="primary">ybeY</name>
    <name evidence="8" type="ORF">COB67_12585</name>
</gene>
<reference evidence="9" key="1">
    <citation type="submission" date="2017-08" db="EMBL/GenBank/DDBJ databases">
        <title>A dynamic microbial community with high functional redundancy inhabits the cold, oxic subseafloor aquifer.</title>
        <authorList>
            <person name="Tully B.J."/>
            <person name="Wheat C.G."/>
            <person name="Glazer B.T."/>
            <person name="Huber J.A."/>
        </authorList>
    </citation>
    <scope>NUCLEOTIDE SEQUENCE [LARGE SCALE GENOMIC DNA]</scope>
</reference>
<dbReference type="PANTHER" id="PTHR46986">
    <property type="entry name" value="ENDORIBONUCLEASE YBEY, CHLOROPLASTIC"/>
    <property type="match status" value="1"/>
</dbReference>
<sequence>MYLVTDSRTKLRFMETVQVDYEESLLPLPLEIENSLREKIPLFLSKLGFGHRYITVFFCSPEKIQELNAAYRNQDKATDILSWGYEEQDVNLPEQAFPWGELALCLDVCRKQAEASGWDLETELLRLIAHGVIHILGYDHETAEEEARMLQLELELLSLINLQGLYQ</sequence>
<keyword evidence="5 7" id="KW-0378">Hydrolase</keyword>
<evidence type="ECO:0000256" key="6">
    <source>
        <dbReference type="ARBA" id="ARBA00022833"/>
    </source>
</evidence>
<feature type="binding site" evidence="7">
    <location>
        <position position="130"/>
    </location>
    <ligand>
        <name>Zn(2+)</name>
        <dbReference type="ChEBI" id="CHEBI:29105"/>
        <note>catalytic</note>
    </ligand>
</feature>